<dbReference type="InterPro" id="IPR000031">
    <property type="entry name" value="PurE_dom"/>
</dbReference>
<dbReference type="PANTHER" id="PTHR43064">
    <property type="entry name" value="PHOSPHORIBOSYLAMINOIMIDAZOLE CARBOXYLASE-RELATED"/>
    <property type="match status" value="1"/>
</dbReference>
<evidence type="ECO:0000259" key="1">
    <source>
        <dbReference type="SMART" id="SM01001"/>
    </source>
</evidence>
<keyword evidence="2" id="KW-0413">Isomerase</keyword>
<dbReference type="Proteomes" id="UP000485562">
    <property type="component" value="Unassembled WGS sequence"/>
</dbReference>
<dbReference type="AlphaFoldDB" id="A0A1V6CDS7"/>
<dbReference type="InterPro" id="IPR039476">
    <property type="entry name" value="P2CMN_synthase_LarB"/>
</dbReference>
<dbReference type="EC" id="5.4.99.18" evidence="2"/>
<dbReference type="GO" id="GO:0016787">
    <property type="term" value="F:hydrolase activity"/>
    <property type="evidence" value="ECO:0007669"/>
    <property type="project" value="InterPro"/>
</dbReference>
<dbReference type="GO" id="GO:0034023">
    <property type="term" value="F:5-(carboxyamino)imidazole ribonucleotide mutase activity"/>
    <property type="evidence" value="ECO:0007669"/>
    <property type="project" value="UniProtKB-EC"/>
</dbReference>
<dbReference type="Gene3D" id="3.40.50.1970">
    <property type="match status" value="1"/>
</dbReference>
<comment type="caution">
    <text evidence="2">The sequence shown here is derived from an EMBL/GenBank/DDBJ whole genome shotgun (WGS) entry which is preliminary data.</text>
</comment>
<proteinExistence type="predicted"/>
<dbReference type="NCBIfam" id="NF033503">
    <property type="entry name" value="LarB"/>
    <property type="match status" value="1"/>
</dbReference>
<dbReference type="GO" id="GO:0006189">
    <property type="term" value="P:'de novo' IMP biosynthetic process"/>
    <property type="evidence" value="ECO:0007669"/>
    <property type="project" value="InterPro"/>
</dbReference>
<dbReference type="SUPFAM" id="SSF52255">
    <property type="entry name" value="N5-CAIR mutase (phosphoribosylaminoimidazole carboxylase, PurE)"/>
    <property type="match status" value="1"/>
</dbReference>
<evidence type="ECO:0000313" key="2">
    <source>
        <dbReference type="EMBL" id="OQB75061.1"/>
    </source>
</evidence>
<organism evidence="2">
    <name type="scientific">candidate division TA06 bacterium ADurb.Bin131</name>
    <dbReference type="NCBI Taxonomy" id="1852827"/>
    <lineage>
        <taxon>Bacteria</taxon>
        <taxon>Bacteria division TA06</taxon>
    </lineage>
</organism>
<gene>
    <name evidence="2" type="primary">purE_1</name>
    <name evidence="2" type="ORF">BWX89_00184</name>
</gene>
<feature type="domain" description="PurE" evidence="1">
    <location>
        <begin position="117"/>
        <end position="246"/>
    </location>
</feature>
<dbReference type="SMART" id="SM01001">
    <property type="entry name" value="AIRC"/>
    <property type="match status" value="1"/>
</dbReference>
<name>A0A1V6CDS7_UNCT6</name>
<accession>A0A1V6CDS7</accession>
<sequence>MEKKKLEQILRKYKNEDISLQDVLEELKFLPFIDLVHSKIDHHRTLRVGFPEIIYGESKNIHHLITIISELRKNYKNFIATRISRQQADEVLKKYPDLIYFQDARILTAETKTNKKKQVSVICAGTSDHPVAEEAAITLEILGIGVERVYDVGISGIHRVVPYLKKINRCKILIVVAGMEGALPGVIAGITGKPVIGVPTSVGYGTNLKGFAPLLTMLNSCAPSVVVVNINNGFGAAFFAWTILHQ</sequence>
<protein>
    <submittedName>
        <fullName evidence="2">N5-carboxyaminoimidazole ribonucleotide mutase</fullName>
        <ecNumber evidence="2">5.4.99.18</ecNumber>
    </submittedName>
</protein>
<reference evidence="2" key="1">
    <citation type="submission" date="2017-02" db="EMBL/GenBank/DDBJ databases">
        <title>Delving into the versatile metabolic prowess of the omnipresent phylum Bacteroidetes.</title>
        <authorList>
            <person name="Nobu M.K."/>
            <person name="Mei R."/>
            <person name="Narihiro T."/>
            <person name="Kuroda K."/>
            <person name="Liu W.-T."/>
        </authorList>
    </citation>
    <scope>NUCLEOTIDE SEQUENCE</scope>
    <source>
        <strain evidence="2">ADurb.Bin131</strain>
    </source>
</reference>
<dbReference type="EMBL" id="MWDQ01000024">
    <property type="protein sequence ID" value="OQB75061.1"/>
    <property type="molecule type" value="Genomic_DNA"/>
</dbReference>
<dbReference type="PANTHER" id="PTHR43064:SF1">
    <property type="entry name" value="SLL1489 PROTEIN"/>
    <property type="match status" value="1"/>
</dbReference>
<dbReference type="Pfam" id="PF00731">
    <property type="entry name" value="AIRC"/>
    <property type="match status" value="1"/>
</dbReference>